<name>A0ABN3EVA6_9ACTN</name>
<evidence type="ECO:0000313" key="2">
    <source>
        <dbReference type="EMBL" id="GAA2272065.1"/>
    </source>
</evidence>
<accession>A0ABN3EVA6</accession>
<evidence type="ECO:0000256" key="1">
    <source>
        <dbReference type="SAM" id="SignalP"/>
    </source>
</evidence>
<reference evidence="2 3" key="1">
    <citation type="journal article" date="2019" name="Int. J. Syst. Evol. Microbiol.">
        <title>The Global Catalogue of Microorganisms (GCM) 10K type strain sequencing project: providing services to taxonomists for standard genome sequencing and annotation.</title>
        <authorList>
            <consortium name="The Broad Institute Genomics Platform"/>
            <consortium name="The Broad Institute Genome Sequencing Center for Infectious Disease"/>
            <person name="Wu L."/>
            <person name="Ma J."/>
        </authorList>
    </citation>
    <scope>NUCLEOTIDE SEQUENCE [LARGE SCALE GENOMIC DNA]</scope>
    <source>
        <strain evidence="2 3">JCM 7356</strain>
    </source>
</reference>
<dbReference type="EMBL" id="BAAATR010000044">
    <property type="protein sequence ID" value="GAA2272065.1"/>
    <property type="molecule type" value="Genomic_DNA"/>
</dbReference>
<feature type="signal peptide" evidence="1">
    <location>
        <begin position="1"/>
        <end position="27"/>
    </location>
</feature>
<dbReference type="RefSeq" id="WP_344640372.1">
    <property type="nucleotide sequence ID" value="NZ_BAAATR010000044.1"/>
</dbReference>
<keyword evidence="1" id="KW-0732">Signal</keyword>
<evidence type="ECO:0008006" key="4">
    <source>
        <dbReference type="Google" id="ProtNLM"/>
    </source>
</evidence>
<gene>
    <name evidence="2" type="ORF">GCM10010430_67500</name>
</gene>
<proteinExistence type="predicted"/>
<comment type="caution">
    <text evidence="2">The sequence shown here is derived from an EMBL/GenBank/DDBJ whole genome shotgun (WGS) entry which is preliminary data.</text>
</comment>
<feature type="chain" id="PRO_5046688526" description="Secreted protein" evidence="1">
    <location>
        <begin position="28"/>
        <end position="104"/>
    </location>
</feature>
<organism evidence="2 3">
    <name type="scientific">Kitasatospora cystarginea</name>
    <dbReference type="NCBI Taxonomy" id="58350"/>
    <lineage>
        <taxon>Bacteria</taxon>
        <taxon>Bacillati</taxon>
        <taxon>Actinomycetota</taxon>
        <taxon>Actinomycetes</taxon>
        <taxon>Kitasatosporales</taxon>
        <taxon>Streptomycetaceae</taxon>
        <taxon>Kitasatospora</taxon>
    </lineage>
</organism>
<keyword evidence="3" id="KW-1185">Reference proteome</keyword>
<sequence length="104" mass="11100">MRVRNALFVGAAAVLLALMVPMGTANAATGSFEYATQPDNVPHLLNNPGDGQCYNIRGDGFAANITDRDVELYVGANCRGDIVNVLTPEQEDPDVAFGSVKFIR</sequence>
<evidence type="ECO:0000313" key="3">
    <source>
        <dbReference type="Proteomes" id="UP001500305"/>
    </source>
</evidence>
<dbReference type="Proteomes" id="UP001500305">
    <property type="component" value="Unassembled WGS sequence"/>
</dbReference>
<protein>
    <recommendedName>
        <fullName evidence="4">Secreted protein</fullName>
    </recommendedName>
</protein>